<dbReference type="GO" id="GO:0005737">
    <property type="term" value="C:cytoplasm"/>
    <property type="evidence" value="ECO:0007669"/>
    <property type="project" value="InterPro"/>
</dbReference>
<dbReference type="SUPFAM" id="SSF51161">
    <property type="entry name" value="Trimeric LpxA-like enzymes"/>
    <property type="match status" value="1"/>
</dbReference>
<dbReference type="InterPro" id="IPR042122">
    <property type="entry name" value="Ser_AcTrfase_N_sf"/>
</dbReference>
<keyword evidence="13" id="KW-1185">Reference proteome</keyword>
<keyword evidence="9 11" id="KW-0012">Acyltransferase</keyword>
<evidence type="ECO:0000256" key="8">
    <source>
        <dbReference type="ARBA" id="ARBA00023192"/>
    </source>
</evidence>
<dbReference type="CDD" id="cd03354">
    <property type="entry name" value="LbH_SAT"/>
    <property type="match status" value="1"/>
</dbReference>
<evidence type="ECO:0000256" key="7">
    <source>
        <dbReference type="ARBA" id="ARBA00022737"/>
    </source>
</evidence>
<comment type="catalytic activity">
    <reaction evidence="10 11">
        <text>L-serine + acetyl-CoA = O-acetyl-L-serine + CoA</text>
        <dbReference type="Rhea" id="RHEA:24560"/>
        <dbReference type="ChEBI" id="CHEBI:33384"/>
        <dbReference type="ChEBI" id="CHEBI:57287"/>
        <dbReference type="ChEBI" id="CHEBI:57288"/>
        <dbReference type="ChEBI" id="CHEBI:58340"/>
        <dbReference type="EC" id="2.3.1.30"/>
    </reaction>
</comment>
<dbReference type="InterPro" id="IPR053376">
    <property type="entry name" value="Serine_acetyltransferase"/>
</dbReference>
<keyword evidence="8" id="KW-0198">Cysteine biosynthesis</keyword>
<dbReference type="PROSITE" id="PS00101">
    <property type="entry name" value="HEXAPEP_TRANSFERASES"/>
    <property type="match status" value="1"/>
</dbReference>
<dbReference type="InterPro" id="IPR018357">
    <property type="entry name" value="Hexapep_transf_CS"/>
</dbReference>
<dbReference type="PANTHER" id="PTHR42811">
    <property type="entry name" value="SERINE ACETYLTRANSFERASE"/>
    <property type="match status" value="1"/>
</dbReference>
<organism evidence="12 13">
    <name type="scientific">Paraeggerthella hongkongensis</name>
    <dbReference type="NCBI Taxonomy" id="230658"/>
    <lineage>
        <taxon>Bacteria</taxon>
        <taxon>Bacillati</taxon>
        <taxon>Actinomycetota</taxon>
        <taxon>Coriobacteriia</taxon>
        <taxon>Eggerthellales</taxon>
        <taxon>Eggerthellaceae</taxon>
        <taxon>Paraeggerthella</taxon>
    </lineage>
</organism>
<dbReference type="InterPro" id="IPR001451">
    <property type="entry name" value="Hexapep"/>
</dbReference>
<evidence type="ECO:0000313" key="13">
    <source>
        <dbReference type="Proteomes" id="UP000278632"/>
    </source>
</evidence>
<dbReference type="OrthoDB" id="9801456at2"/>
<evidence type="ECO:0000256" key="2">
    <source>
        <dbReference type="ARBA" id="ARBA00007274"/>
    </source>
</evidence>
<keyword evidence="7" id="KW-0677">Repeat</keyword>
<reference evidence="13" key="1">
    <citation type="submission" date="2018-05" db="EMBL/GenBank/DDBJ databases">
        <title>Genome Sequencing of selected type strains of the family Eggerthellaceae.</title>
        <authorList>
            <person name="Danylec N."/>
            <person name="Stoll D.A."/>
            <person name="Doetsch A."/>
            <person name="Huch M."/>
        </authorList>
    </citation>
    <scope>NUCLEOTIDE SEQUENCE [LARGE SCALE GENOMIC DNA]</scope>
    <source>
        <strain evidence="13">DSM 16106</strain>
    </source>
</reference>
<keyword evidence="6 11" id="KW-0808">Transferase</keyword>
<dbReference type="EMBL" id="QICD01000007">
    <property type="protein sequence ID" value="RNL45721.1"/>
    <property type="molecule type" value="Genomic_DNA"/>
</dbReference>
<evidence type="ECO:0000313" key="12">
    <source>
        <dbReference type="EMBL" id="RNL45721.1"/>
    </source>
</evidence>
<dbReference type="Pfam" id="PF00132">
    <property type="entry name" value="Hexapep"/>
    <property type="match status" value="1"/>
</dbReference>
<dbReference type="InterPro" id="IPR011004">
    <property type="entry name" value="Trimer_LpxA-like_sf"/>
</dbReference>
<evidence type="ECO:0000256" key="5">
    <source>
        <dbReference type="ARBA" id="ARBA00022605"/>
    </source>
</evidence>
<dbReference type="InterPro" id="IPR045304">
    <property type="entry name" value="LbH_SAT"/>
</dbReference>
<protein>
    <recommendedName>
        <fullName evidence="4 11">Serine acetyltransferase</fullName>
        <ecNumber evidence="3 11">2.3.1.30</ecNumber>
    </recommendedName>
</protein>
<dbReference type="GO" id="GO:0009001">
    <property type="term" value="F:serine O-acetyltransferase activity"/>
    <property type="evidence" value="ECO:0007669"/>
    <property type="project" value="UniProtKB-EC"/>
</dbReference>
<evidence type="ECO:0000256" key="11">
    <source>
        <dbReference type="PIRNR" id="PIRNR000441"/>
    </source>
</evidence>
<dbReference type="GO" id="GO:0006535">
    <property type="term" value="P:cysteine biosynthetic process from serine"/>
    <property type="evidence" value="ECO:0007669"/>
    <property type="project" value="InterPro"/>
</dbReference>
<evidence type="ECO:0000256" key="9">
    <source>
        <dbReference type="ARBA" id="ARBA00023315"/>
    </source>
</evidence>
<evidence type="ECO:0000256" key="1">
    <source>
        <dbReference type="ARBA" id="ARBA00004876"/>
    </source>
</evidence>
<sequence length="223" mass="24400">MNIFKTIGEDIRAVKDRDPAAQNSFVIWLTYPGLHARWSHVVEHWLWNHGLKSLARISSQFTRFMTGVEIHPAAVIGRRFFIDHAMGVIIGETTIIGDDCTLYQGVTLGGTGKETGKRHPTLGDNVLVGVGAAVLGNITIGDGSKVGGGAVVVNDVPPNSTVVGIPGRVVVRDGHRVESEAKDAAQHRENLPDPIEERCANQCERIEELERRLKELEEQKGRS</sequence>
<dbReference type="EC" id="2.3.1.30" evidence="3 11"/>
<dbReference type="Proteomes" id="UP000278632">
    <property type="component" value="Unassembled WGS sequence"/>
</dbReference>
<evidence type="ECO:0000256" key="3">
    <source>
        <dbReference type="ARBA" id="ARBA00013266"/>
    </source>
</evidence>
<dbReference type="NCBIfam" id="NF041874">
    <property type="entry name" value="EPS_EpsC"/>
    <property type="match status" value="1"/>
</dbReference>
<dbReference type="AlphaFoldDB" id="A0A3N0BDS3"/>
<dbReference type="Gene3D" id="1.10.3130.10">
    <property type="entry name" value="serine acetyltransferase, domain 1"/>
    <property type="match status" value="1"/>
</dbReference>
<gene>
    <name evidence="12" type="primary">cysE</name>
    <name evidence="12" type="ORF">DMP08_05180</name>
</gene>
<evidence type="ECO:0000256" key="6">
    <source>
        <dbReference type="ARBA" id="ARBA00022679"/>
    </source>
</evidence>
<dbReference type="FunFam" id="2.160.10.10:FF:000007">
    <property type="entry name" value="Serine acetyltransferase"/>
    <property type="match status" value="1"/>
</dbReference>
<comment type="similarity">
    <text evidence="2 11">Belongs to the transferase hexapeptide repeat family.</text>
</comment>
<dbReference type="RefSeq" id="WP_123191902.1">
    <property type="nucleotide sequence ID" value="NZ_QICD01000007.1"/>
</dbReference>
<proteinExistence type="inferred from homology"/>
<dbReference type="Gene3D" id="2.160.10.10">
    <property type="entry name" value="Hexapeptide repeat proteins"/>
    <property type="match status" value="1"/>
</dbReference>
<evidence type="ECO:0000256" key="10">
    <source>
        <dbReference type="ARBA" id="ARBA00049486"/>
    </source>
</evidence>
<comment type="caution">
    <text evidence="12">The sequence shown here is derived from an EMBL/GenBank/DDBJ whole genome shotgun (WGS) entry which is preliminary data.</text>
</comment>
<name>A0A3N0BDS3_9ACTN</name>
<evidence type="ECO:0000256" key="4">
    <source>
        <dbReference type="ARBA" id="ARBA00018522"/>
    </source>
</evidence>
<accession>A0A3N0BDS3</accession>
<dbReference type="InterPro" id="IPR005881">
    <property type="entry name" value="Ser_O-AcTrfase"/>
</dbReference>
<dbReference type="PIRSF" id="PIRSF000441">
    <property type="entry name" value="CysE"/>
    <property type="match status" value="1"/>
</dbReference>
<keyword evidence="5" id="KW-0028">Amino-acid biosynthesis</keyword>
<comment type="pathway">
    <text evidence="1">Amino-acid biosynthesis; L-cysteine biosynthesis; L-cysteine from L-serine: step 1/2.</text>
</comment>
<dbReference type="NCBIfam" id="TIGR01172">
    <property type="entry name" value="cysE"/>
    <property type="match status" value="1"/>
</dbReference>